<dbReference type="GO" id="GO:0008757">
    <property type="term" value="F:S-adenosylmethionine-dependent methyltransferase activity"/>
    <property type="evidence" value="ECO:0007669"/>
    <property type="project" value="InterPro"/>
</dbReference>
<name>A0A422P1Q8_TRYRA</name>
<dbReference type="PANTHER" id="PTHR43861">
    <property type="entry name" value="TRANS-ACONITATE 2-METHYLTRANSFERASE-RELATED"/>
    <property type="match status" value="1"/>
</dbReference>
<feature type="domain" description="Methyltransferase type 11" evidence="3">
    <location>
        <begin position="383"/>
        <end position="479"/>
    </location>
</feature>
<sequence>MVVEKSLVELRSGKVVTPRSSLRGLACPPYDAQALDTVQIPLEHLPRRKAKSVATKYNRRVHNCLKDGIWHGVRAEDHRDILRGIVNMSGVGRGSFVLDWGSGCGQSMQFMYEEYSVKSVGIDVANASIFYARLITSDDLLHCVADGTNMSWILSDFFDHVISFGSMRHVYNQTLFCNVLRQMLRVVKPLGTVYNGWSDENDFKRRHVPLCLADLPVTYKIVEEKEAFSHIRVFPLKARQSTPSTYSLVITKHSRERTARVPDKVYNDVEAMPFRCHGPKGMDCGAQNASERRETFLREVFINGSEPVEWPLCPPYDPSFELRQIPLKHLPRKKPTSVSQKYDRRAHGCHKDGIWHRVNLNDHEVILRVIAGLLNVRKNDRLLDWGCGCGHHLQFMHDFYGAVGMGIDISNKTIEYARMMTTKRNRYCVADGTRMDWLPSNFFDHAFSFGSVYHVYNETLFCSVLQQMTRVVKAGGKVYNGWTEESEFPRQKAQLCLTEVIPPNCVQVEILEEVQLFKRVKLFPLKARRSVPNTYSLLIHKLPSCQGT</sequence>
<dbReference type="InterPro" id="IPR029063">
    <property type="entry name" value="SAM-dependent_MTases_sf"/>
</dbReference>
<proteinExistence type="predicted"/>
<evidence type="ECO:0000256" key="1">
    <source>
        <dbReference type="ARBA" id="ARBA00022603"/>
    </source>
</evidence>
<dbReference type="GeneID" id="40324688"/>
<dbReference type="AlphaFoldDB" id="A0A422P1Q8"/>
<dbReference type="GO" id="GO:0032259">
    <property type="term" value="P:methylation"/>
    <property type="evidence" value="ECO:0007669"/>
    <property type="project" value="UniProtKB-KW"/>
</dbReference>
<dbReference type="SUPFAM" id="SSF53335">
    <property type="entry name" value="S-adenosyl-L-methionine-dependent methyltransferases"/>
    <property type="match status" value="2"/>
</dbReference>
<evidence type="ECO:0000259" key="3">
    <source>
        <dbReference type="Pfam" id="PF08241"/>
    </source>
</evidence>
<feature type="domain" description="Methyltransferase" evidence="4">
    <location>
        <begin position="97"/>
        <end position="191"/>
    </location>
</feature>
<dbReference type="OrthoDB" id="8300214at2759"/>
<organism evidence="5 6">
    <name type="scientific">Trypanosoma rangeli</name>
    <dbReference type="NCBI Taxonomy" id="5698"/>
    <lineage>
        <taxon>Eukaryota</taxon>
        <taxon>Discoba</taxon>
        <taxon>Euglenozoa</taxon>
        <taxon>Kinetoplastea</taxon>
        <taxon>Metakinetoplastina</taxon>
        <taxon>Trypanosomatida</taxon>
        <taxon>Trypanosomatidae</taxon>
        <taxon>Trypanosoma</taxon>
        <taxon>Herpetosoma</taxon>
    </lineage>
</organism>
<dbReference type="EC" id="2.1.1.-" evidence="5"/>
<dbReference type="RefSeq" id="XP_029242304.1">
    <property type="nucleotide sequence ID" value="XM_029377824.1"/>
</dbReference>
<comment type="caution">
    <text evidence="5">The sequence shown here is derived from an EMBL/GenBank/DDBJ whole genome shotgun (WGS) entry which is preliminary data.</text>
</comment>
<dbReference type="EMBL" id="MKGL01000014">
    <property type="protein sequence ID" value="RNF11672.1"/>
    <property type="molecule type" value="Genomic_DNA"/>
</dbReference>
<dbReference type="VEuPathDB" id="TriTrypDB:TRSC58_07342"/>
<dbReference type="Proteomes" id="UP000283634">
    <property type="component" value="Unassembled WGS sequence"/>
</dbReference>
<dbReference type="CDD" id="cd02440">
    <property type="entry name" value="AdoMet_MTases"/>
    <property type="match status" value="1"/>
</dbReference>
<dbReference type="OMA" id="YNGWTEN"/>
<dbReference type="InterPro" id="IPR013216">
    <property type="entry name" value="Methyltransf_11"/>
</dbReference>
<dbReference type="Pfam" id="PF13649">
    <property type="entry name" value="Methyltransf_25"/>
    <property type="match status" value="1"/>
</dbReference>
<keyword evidence="6" id="KW-1185">Reference proteome</keyword>
<reference evidence="5 6" key="1">
    <citation type="journal article" date="2018" name="BMC Genomics">
        <title>Genomic comparison of Trypanosoma conorhini and Trypanosoma rangeli to Trypanosoma cruzi strains of high and low virulence.</title>
        <authorList>
            <person name="Bradwell K.R."/>
            <person name="Koparde V.N."/>
            <person name="Matveyev A.V."/>
            <person name="Serrano M.G."/>
            <person name="Alves J.M."/>
            <person name="Parikh H."/>
            <person name="Huang B."/>
            <person name="Lee V."/>
            <person name="Espinosa-Alvarez O."/>
            <person name="Ortiz P.A."/>
            <person name="Costa-Martins A.G."/>
            <person name="Teixeira M.M."/>
            <person name="Buck G.A."/>
        </authorList>
    </citation>
    <scope>NUCLEOTIDE SEQUENCE [LARGE SCALE GENOMIC DNA]</scope>
    <source>
        <strain evidence="5 6">AM80</strain>
    </source>
</reference>
<dbReference type="Pfam" id="PF08241">
    <property type="entry name" value="Methyltransf_11"/>
    <property type="match status" value="1"/>
</dbReference>
<evidence type="ECO:0000313" key="5">
    <source>
        <dbReference type="EMBL" id="RNF11672.1"/>
    </source>
</evidence>
<dbReference type="PANTHER" id="PTHR43861:SF1">
    <property type="entry name" value="TRANS-ACONITATE 2-METHYLTRANSFERASE"/>
    <property type="match status" value="1"/>
</dbReference>
<dbReference type="InterPro" id="IPR041698">
    <property type="entry name" value="Methyltransf_25"/>
</dbReference>
<evidence type="ECO:0000313" key="6">
    <source>
        <dbReference type="Proteomes" id="UP000283634"/>
    </source>
</evidence>
<keyword evidence="2 5" id="KW-0808">Transferase</keyword>
<evidence type="ECO:0000256" key="2">
    <source>
        <dbReference type="ARBA" id="ARBA00022679"/>
    </source>
</evidence>
<evidence type="ECO:0000259" key="4">
    <source>
        <dbReference type="Pfam" id="PF13649"/>
    </source>
</evidence>
<dbReference type="Gene3D" id="3.40.50.150">
    <property type="entry name" value="Vaccinia Virus protein VP39"/>
    <property type="match status" value="2"/>
</dbReference>
<keyword evidence="1 5" id="KW-0489">Methyltransferase</keyword>
<accession>A0A422P1Q8</accession>
<protein>
    <submittedName>
        <fullName evidence="5">Methyltransferase</fullName>
        <ecNumber evidence="5">2.1.1.-</ecNumber>
    </submittedName>
</protein>
<gene>
    <name evidence="5" type="ORF">TraAM80_00755</name>
</gene>